<evidence type="ECO:0000256" key="1">
    <source>
        <dbReference type="SAM" id="MobiDB-lite"/>
    </source>
</evidence>
<feature type="compositionally biased region" description="Acidic residues" evidence="1">
    <location>
        <begin position="1"/>
        <end position="10"/>
    </location>
</feature>
<dbReference type="AlphaFoldDB" id="A0AAN7Z942"/>
<dbReference type="EMBL" id="JAWHQM010000011">
    <property type="protein sequence ID" value="KAK5629436.1"/>
    <property type="molecule type" value="Genomic_DNA"/>
</dbReference>
<feature type="compositionally biased region" description="Basic and acidic residues" evidence="1">
    <location>
        <begin position="195"/>
        <end position="211"/>
    </location>
</feature>
<name>A0AAN7Z942_9PEZI</name>
<protein>
    <submittedName>
        <fullName evidence="2">Uncharacterized protein</fullName>
    </submittedName>
</protein>
<feature type="compositionally biased region" description="Low complexity" evidence="1">
    <location>
        <begin position="75"/>
        <end position="84"/>
    </location>
</feature>
<evidence type="ECO:0000313" key="3">
    <source>
        <dbReference type="Proteomes" id="UP001305414"/>
    </source>
</evidence>
<sequence>MADAPEDPDDEHGSPVPSTPPQRQARSVSYRPHRRDDTHHSDMSTTHLSPPSSPYMSPYSLRMSPLSPFRRQFRAPSLAPSSPLYPQSDSYHPSPDHENYEDTTQDSKDVLVQRLNGLVTRVSQGHVEDESIYTLHSKLDELESVLQLRDKSSNSRYDGQYQSNLSWEPPHPNTLLPSDASSLASPPRSSPSAKARVDHQASKKEEEEGSRASKMTRKQAEKIAAEAQDLHNGLEIFLSNLHDRQEETEASLAFPYRRRNY</sequence>
<keyword evidence="3" id="KW-1185">Reference proteome</keyword>
<evidence type="ECO:0000313" key="2">
    <source>
        <dbReference type="EMBL" id="KAK5629436.1"/>
    </source>
</evidence>
<proteinExistence type="predicted"/>
<comment type="caution">
    <text evidence="2">The sequence shown here is derived from an EMBL/GenBank/DDBJ whole genome shotgun (WGS) entry which is preliminary data.</text>
</comment>
<dbReference type="Proteomes" id="UP001305414">
    <property type="component" value="Unassembled WGS sequence"/>
</dbReference>
<gene>
    <name evidence="2" type="ORF">RRF57_005151</name>
</gene>
<feature type="region of interest" description="Disordered" evidence="1">
    <location>
        <begin position="153"/>
        <end position="222"/>
    </location>
</feature>
<feature type="compositionally biased region" description="Basic and acidic residues" evidence="1">
    <location>
        <begin position="94"/>
        <end position="107"/>
    </location>
</feature>
<accession>A0AAN7Z942</accession>
<feature type="compositionally biased region" description="Polar residues" evidence="1">
    <location>
        <begin position="154"/>
        <end position="166"/>
    </location>
</feature>
<feature type="region of interest" description="Disordered" evidence="1">
    <location>
        <begin position="1"/>
        <end position="107"/>
    </location>
</feature>
<feature type="compositionally biased region" description="Low complexity" evidence="1">
    <location>
        <begin position="48"/>
        <end position="65"/>
    </location>
</feature>
<feature type="compositionally biased region" description="Low complexity" evidence="1">
    <location>
        <begin position="175"/>
        <end position="193"/>
    </location>
</feature>
<organism evidence="2 3">
    <name type="scientific">Xylaria bambusicola</name>
    <dbReference type="NCBI Taxonomy" id="326684"/>
    <lineage>
        <taxon>Eukaryota</taxon>
        <taxon>Fungi</taxon>
        <taxon>Dikarya</taxon>
        <taxon>Ascomycota</taxon>
        <taxon>Pezizomycotina</taxon>
        <taxon>Sordariomycetes</taxon>
        <taxon>Xylariomycetidae</taxon>
        <taxon>Xylariales</taxon>
        <taxon>Xylariaceae</taxon>
        <taxon>Xylaria</taxon>
    </lineage>
</organism>
<reference evidence="2 3" key="1">
    <citation type="submission" date="2023-10" db="EMBL/GenBank/DDBJ databases">
        <title>Draft genome sequence of Xylaria bambusicola isolate GMP-LS, the root and basal stem rot pathogen of sugarcane in Indonesia.</title>
        <authorList>
            <person name="Selvaraj P."/>
            <person name="Muralishankar V."/>
            <person name="Muruganantham S."/>
            <person name="Sp S."/>
            <person name="Haryani S."/>
            <person name="Lau K.J.X."/>
            <person name="Naqvi N.I."/>
        </authorList>
    </citation>
    <scope>NUCLEOTIDE SEQUENCE [LARGE SCALE GENOMIC DNA]</scope>
    <source>
        <strain evidence="2">GMP-LS</strain>
    </source>
</reference>